<keyword evidence="7 12" id="KW-0573">Peptidoglycan synthesis</keyword>
<feature type="transmembrane region" description="Helical" evidence="12">
    <location>
        <begin position="94"/>
        <end position="115"/>
    </location>
</feature>
<dbReference type="NCBIfam" id="TIGR00445">
    <property type="entry name" value="mraY"/>
    <property type="match status" value="1"/>
</dbReference>
<feature type="transmembrane region" description="Helical" evidence="12">
    <location>
        <begin position="260"/>
        <end position="281"/>
    </location>
</feature>
<evidence type="ECO:0000256" key="11">
    <source>
        <dbReference type="ARBA" id="ARBA00023316"/>
    </source>
</evidence>
<evidence type="ECO:0000313" key="15">
    <source>
        <dbReference type="EMBL" id="QNS01932.1"/>
    </source>
</evidence>
<reference evidence="15 16" key="1">
    <citation type="submission" date="2020-09" db="EMBL/GenBank/DDBJ databases">
        <title>Genome sequence of the banana aphid, Pentalonia nigronervosa Coquerel (Hemiptera: Aphididae) and its symbionts.</title>
        <authorList>
            <person name="Mathers T.C."/>
            <person name="Mugford S.T."/>
            <person name="Hogenhout S.A."/>
            <person name="Tripathi L."/>
        </authorList>
    </citation>
    <scope>NUCLEOTIDE SEQUENCE [LARGE SCALE GENOMIC DNA]</scope>
    <source>
        <strain evidence="15">Ba4</strain>
    </source>
</reference>
<dbReference type="GO" id="GO:0005886">
    <property type="term" value="C:plasma membrane"/>
    <property type="evidence" value="ECO:0007669"/>
    <property type="project" value="UniProtKB-SubCell"/>
</dbReference>
<feature type="transmembrane region" description="Helical" evidence="12">
    <location>
        <begin position="335"/>
        <end position="356"/>
    </location>
</feature>
<protein>
    <recommendedName>
        <fullName evidence="12 13">Phospho-N-acetylmuramoyl-pentapeptide-transferase</fullName>
        <ecNumber evidence="12 13">2.7.8.13</ecNumber>
    </recommendedName>
    <alternativeName>
        <fullName evidence="12">UDP-MurNAc-pentapeptide phosphotransferase</fullName>
    </alternativeName>
</protein>
<comment type="catalytic activity">
    <reaction evidence="12">
        <text>UDP-N-acetyl-alpha-D-muramoyl-L-alanyl-gamma-D-glutamyl-meso-2,6-diaminopimeloyl-D-alanyl-D-alanine + di-trans,octa-cis-undecaprenyl phosphate = di-trans,octa-cis-undecaprenyl diphospho-N-acetyl-alpha-D-muramoyl-L-alanyl-D-glutamyl-meso-2,6-diaminopimeloyl-D-alanyl-D-alanine + UMP</text>
        <dbReference type="Rhea" id="RHEA:28386"/>
        <dbReference type="ChEBI" id="CHEBI:57865"/>
        <dbReference type="ChEBI" id="CHEBI:60392"/>
        <dbReference type="ChEBI" id="CHEBI:61386"/>
        <dbReference type="ChEBI" id="CHEBI:61387"/>
        <dbReference type="EC" id="2.7.8.13"/>
    </reaction>
</comment>
<feature type="transmembrane region" description="Helical" evidence="12">
    <location>
        <begin position="287"/>
        <end position="311"/>
    </location>
</feature>
<keyword evidence="12 14" id="KW-0479">Metal-binding</keyword>
<comment type="pathway">
    <text evidence="12">Cell wall biogenesis; peptidoglycan biosynthesis.</text>
</comment>
<evidence type="ECO:0000256" key="4">
    <source>
        <dbReference type="ARBA" id="ARBA00022679"/>
    </source>
</evidence>
<evidence type="ECO:0000256" key="5">
    <source>
        <dbReference type="ARBA" id="ARBA00022692"/>
    </source>
</evidence>
<comment type="function">
    <text evidence="12">Catalyzes the initial step of the lipid cycle reactions in the biosynthesis of the cell wall peptidoglycan: transfers peptidoglycan precursor phospho-MurNAc-pentapeptide from UDP-MurNAc-pentapeptide onto the lipid carrier undecaprenyl phosphate, yielding undecaprenyl-pyrophosphoryl-MurNAc-pentapeptide, known as lipid I.</text>
</comment>
<dbReference type="InterPro" id="IPR018480">
    <property type="entry name" value="PNAcMuramoyl-5peptid_Trfase_CS"/>
</dbReference>
<keyword evidence="6 12" id="KW-0133">Cell shape</keyword>
<dbReference type="Proteomes" id="UP000516346">
    <property type="component" value="Chromosome"/>
</dbReference>
<dbReference type="PANTHER" id="PTHR22926:SF5">
    <property type="entry name" value="PHOSPHO-N-ACETYLMURAMOYL-PENTAPEPTIDE-TRANSFERASE HOMOLOG"/>
    <property type="match status" value="1"/>
</dbReference>
<comment type="subcellular location">
    <subcellularLocation>
        <location evidence="12">Cell membrane</location>
        <topology evidence="12">Multi-pass membrane protein</topology>
    </subcellularLocation>
    <subcellularLocation>
        <location evidence="1">Membrane</location>
        <topology evidence="1">Multi-pass membrane protein</topology>
    </subcellularLocation>
</comment>
<evidence type="ECO:0000256" key="8">
    <source>
        <dbReference type="ARBA" id="ARBA00022989"/>
    </source>
</evidence>
<evidence type="ECO:0000256" key="12">
    <source>
        <dbReference type="HAMAP-Rule" id="MF_00038"/>
    </source>
</evidence>
<feature type="binding site" evidence="14">
    <location>
        <position position="264"/>
    </location>
    <ligand>
        <name>Mg(2+)</name>
        <dbReference type="ChEBI" id="CHEBI:18420"/>
    </ligand>
</feature>
<dbReference type="AlphaFoldDB" id="A0A7H1AZM7"/>
<dbReference type="PANTHER" id="PTHR22926">
    <property type="entry name" value="PHOSPHO-N-ACETYLMURAMOYL-PENTAPEPTIDE-TRANSFERASE"/>
    <property type="match status" value="1"/>
</dbReference>
<keyword evidence="11 12" id="KW-0961">Cell wall biogenesis/degradation</keyword>
<evidence type="ECO:0000256" key="3">
    <source>
        <dbReference type="ARBA" id="ARBA00022618"/>
    </source>
</evidence>
<sequence>MLFLLNKYLHTDLNISIYIPYRSILSLLTSFFTSLYIVPHFISYSNNLKIHQTIRQNGPKTHFTKNRIPTMGGLLIIFSIIFSTILYCDLRNTNIWYVINVLIAYGSIGFIDDYLKIRYNNSQGLKILHKYIYLSIIALGTVYVIYVNNPNFFTSTFIIPFFHPITLKTPYLYILLSYFVIIGTSNAVNLTDGLDGLAIMPIIFLTSSFALISILSSNISNLHYLNIIYLQNAAELTVLCSAMIGSGFGFLWFNAYPAKIFMGDVGSLSLGGALGTITILLHQELLLIIMGGIFVIEALSVILQIISFQLLKKKIFKMAPIHHHYEIKGMLEPTIIIRFWIVSLMLVLIGLISIRIC</sequence>
<feature type="transmembrane region" description="Helical" evidence="12">
    <location>
        <begin position="236"/>
        <end position="253"/>
    </location>
</feature>
<dbReference type="GO" id="GO:0046872">
    <property type="term" value="F:metal ion binding"/>
    <property type="evidence" value="ECO:0007669"/>
    <property type="project" value="UniProtKB-KW"/>
</dbReference>
<evidence type="ECO:0000256" key="13">
    <source>
        <dbReference type="NCBIfam" id="TIGR00445"/>
    </source>
</evidence>
<dbReference type="PROSITE" id="PS01347">
    <property type="entry name" value="MRAY_1"/>
    <property type="match status" value="1"/>
</dbReference>
<feature type="transmembrane region" description="Helical" evidence="12">
    <location>
        <begin position="197"/>
        <end position="216"/>
    </location>
</feature>
<dbReference type="EMBL" id="CP061275">
    <property type="protein sequence ID" value="QNS01932.1"/>
    <property type="molecule type" value="Genomic_DNA"/>
</dbReference>
<keyword evidence="4 12" id="KW-0808">Transferase</keyword>
<evidence type="ECO:0000256" key="7">
    <source>
        <dbReference type="ARBA" id="ARBA00022984"/>
    </source>
</evidence>
<feature type="transmembrane region" description="Helical" evidence="12">
    <location>
        <begin position="68"/>
        <end position="88"/>
    </location>
</feature>
<keyword evidence="8 12" id="KW-1133">Transmembrane helix</keyword>
<name>A0A7H1AZM7_9GAMM</name>
<feature type="transmembrane region" description="Helical" evidence="12">
    <location>
        <begin position="127"/>
        <end position="146"/>
    </location>
</feature>
<dbReference type="GO" id="GO:0051301">
    <property type="term" value="P:cell division"/>
    <property type="evidence" value="ECO:0007669"/>
    <property type="project" value="UniProtKB-KW"/>
</dbReference>
<evidence type="ECO:0000256" key="9">
    <source>
        <dbReference type="ARBA" id="ARBA00023136"/>
    </source>
</evidence>
<dbReference type="GO" id="GO:0008963">
    <property type="term" value="F:phospho-N-acetylmuramoyl-pentapeptide-transferase activity"/>
    <property type="evidence" value="ECO:0007669"/>
    <property type="project" value="UniProtKB-UniRule"/>
</dbReference>
<keyword evidence="3 12" id="KW-0132">Cell division</keyword>
<dbReference type="InterPro" id="IPR000715">
    <property type="entry name" value="Glycosyl_transferase_4"/>
</dbReference>
<dbReference type="EC" id="2.7.8.13" evidence="12 13"/>
<comment type="cofactor">
    <cofactor evidence="12 14">
        <name>Mg(2+)</name>
        <dbReference type="ChEBI" id="CHEBI:18420"/>
    </cofactor>
</comment>
<keyword evidence="12 14" id="KW-0460">Magnesium</keyword>
<dbReference type="PROSITE" id="PS01348">
    <property type="entry name" value="MRAY_2"/>
    <property type="match status" value="1"/>
</dbReference>
<accession>A0A7H1AZM7</accession>
<evidence type="ECO:0000256" key="1">
    <source>
        <dbReference type="ARBA" id="ARBA00004141"/>
    </source>
</evidence>
<dbReference type="GO" id="GO:0009252">
    <property type="term" value="P:peptidoglycan biosynthetic process"/>
    <property type="evidence" value="ECO:0007669"/>
    <property type="project" value="UniProtKB-UniRule"/>
</dbReference>
<evidence type="ECO:0000256" key="6">
    <source>
        <dbReference type="ARBA" id="ARBA00022960"/>
    </source>
</evidence>
<dbReference type="CDD" id="cd06852">
    <property type="entry name" value="GT_MraY"/>
    <property type="match status" value="1"/>
</dbReference>
<feature type="transmembrane region" description="Helical" evidence="12">
    <location>
        <begin position="20"/>
        <end position="42"/>
    </location>
</feature>
<evidence type="ECO:0000313" key="16">
    <source>
        <dbReference type="Proteomes" id="UP000516346"/>
    </source>
</evidence>
<keyword evidence="12" id="KW-1003">Cell membrane</keyword>
<dbReference type="Pfam" id="PF00953">
    <property type="entry name" value="Glycos_transf_4"/>
    <property type="match status" value="1"/>
</dbReference>
<gene>
    <name evidence="12" type="primary">mraY</name>
    <name evidence="15" type="ORF">ICW73_00400</name>
</gene>
<organism evidence="15 16">
    <name type="scientific">Buchnera aphidicola</name>
    <name type="common">Pentalonia nigronervosa</name>
    <dbReference type="NCBI Taxonomy" id="1309793"/>
    <lineage>
        <taxon>Bacteria</taxon>
        <taxon>Pseudomonadati</taxon>
        <taxon>Pseudomonadota</taxon>
        <taxon>Gammaproteobacteria</taxon>
        <taxon>Enterobacterales</taxon>
        <taxon>Erwiniaceae</taxon>
        <taxon>Buchnera</taxon>
    </lineage>
</organism>
<dbReference type="HAMAP" id="MF_00038">
    <property type="entry name" value="MraY"/>
    <property type="match status" value="1"/>
</dbReference>
<feature type="transmembrane region" description="Helical" evidence="12">
    <location>
        <begin position="171"/>
        <end position="190"/>
    </location>
</feature>
<proteinExistence type="inferred from homology"/>
<evidence type="ECO:0000256" key="2">
    <source>
        <dbReference type="ARBA" id="ARBA00005583"/>
    </source>
</evidence>
<keyword evidence="10 12" id="KW-0131">Cell cycle</keyword>
<evidence type="ECO:0000256" key="10">
    <source>
        <dbReference type="ARBA" id="ARBA00023306"/>
    </source>
</evidence>
<dbReference type="UniPathway" id="UPA00219"/>
<evidence type="ECO:0000256" key="14">
    <source>
        <dbReference type="PIRSR" id="PIRSR600715-1"/>
    </source>
</evidence>
<dbReference type="InterPro" id="IPR003524">
    <property type="entry name" value="PNAcMuramoyl-5peptid_Trfase"/>
</dbReference>
<dbReference type="GO" id="GO:0008360">
    <property type="term" value="P:regulation of cell shape"/>
    <property type="evidence" value="ECO:0007669"/>
    <property type="project" value="UniProtKB-KW"/>
</dbReference>
<dbReference type="GO" id="GO:0071555">
    <property type="term" value="P:cell wall organization"/>
    <property type="evidence" value="ECO:0007669"/>
    <property type="project" value="UniProtKB-KW"/>
</dbReference>
<keyword evidence="5 12" id="KW-0812">Transmembrane</keyword>
<keyword evidence="9 12" id="KW-0472">Membrane</keyword>
<comment type="similarity">
    <text evidence="2 12">Belongs to the glycosyltransferase 4 family. MraY subfamily.</text>
</comment>
<feature type="binding site" evidence="14">
    <location>
        <position position="189"/>
    </location>
    <ligand>
        <name>Mg(2+)</name>
        <dbReference type="ChEBI" id="CHEBI:18420"/>
    </ligand>
</feature>